<keyword evidence="9" id="KW-1185">Reference proteome</keyword>
<evidence type="ECO:0000256" key="6">
    <source>
        <dbReference type="SAM" id="Phobius"/>
    </source>
</evidence>
<comment type="subcellular location">
    <subcellularLocation>
        <location evidence="1">Membrane</location>
        <topology evidence="1">Single-pass membrane protein</topology>
    </subcellularLocation>
</comment>
<evidence type="ECO:0000259" key="7">
    <source>
        <dbReference type="Pfam" id="PF04991"/>
    </source>
</evidence>
<keyword evidence="2 6" id="KW-0812">Transmembrane</keyword>
<evidence type="ECO:0000313" key="9">
    <source>
        <dbReference type="Proteomes" id="UP000000707"/>
    </source>
</evidence>
<dbReference type="HOGENOM" id="CLU_008074_2_0_1"/>
<dbReference type="InterPro" id="IPR007074">
    <property type="entry name" value="LicD/FKTN/FKRP_NTP_transf"/>
</dbReference>
<dbReference type="GeneID" id="18249660"/>
<dbReference type="GO" id="GO:0016020">
    <property type="term" value="C:membrane"/>
    <property type="evidence" value="ECO:0007669"/>
    <property type="project" value="UniProtKB-SubCell"/>
</dbReference>
<proteinExistence type="predicted"/>
<evidence type="ECO:0000256" key="1">
    <source>
        <dbReference type="ARBA" id="ARBA00004167"/>
    </source>
</evidence>
<dbReference type="PANTHER" id="PTHR15407:SF28">
    <property type="entry name" value="RIBITOL-5-PHOSPHATE TRANSFERASE FKTN"/>
    <property type="match status" value="1"/>
</dbReference>
<protein>
    <recommendedName>
        <fullName evidence="7">LicD/FKTN/FKRP nucleotidyltransferase domain-containing protein</fullName>
    </recommendedName>
</protein>
<evidence type="ECO:0000256" key="4">
    <source>
        <dbReference type="ARBA" id="ARBA00023136"/>
    </source>
</evidence>
<dbReference type="eggNOG" id="ENOG502QREF">
    <property type="taxonomic scope" value="Eukaryota"/>
</dbReference>
<organism evidence="9">
    <name type="scientific">Candida tenuis (strain ATCC 10573 / BCRC 21748 / CBS 615 / JCM 9827 / NBRC 10315 / NRRL Y-1498 / VKM Y-70)</name>
    <name type="common">Yeast</name>
    <name type="synonym">Yamadazyma tenuis</name>
    <dbReference type="NCBI Taxonomy" id="590646"/>
    <lineage>
        <taxon>Eukaryota</taxon>
        <taxon>Fungi</taxon>
        <taxon>Dikarya</taxon>
        <taxon>Ascomycota</taxon>
        <taxon>Saccharomycotina</taxon>
        <taxon>Pichiomycetes</taxon>
        <taxon>Debaryomycetaceae</taxon>
        <taxon>Yamadazyma</taxon>
    </lineage>
</organism>
<dbReference type="AlphaFoldDB" id="G3AX83"/>
<dbReference type="InterPro" id="IPR009644">
    <property type="entry name" value="FKTN/MNN4/W02B3.4-1"/>
</dbReference>
<dbReference type="EMBL" id="GL996510">
    <property type="protein sequence ID" value="EGV66716.1"/>
    <property type="molecule type" value="Genomic_DNA"/>
</dbReference>
<feature type="domain" description="LicD/FKTN/FKRP nucleotidyltransferase" evidence="7">
    <location>
        <begin position="487"/>
        <end position="600"/>
    </location>
</feature>
<dbReference type="Proteomes" id="UP000000707">
    <property type="component" value="Unassembled WGS sequence"/>
</dbReference>
<feature type="region of interest" description="Disordered" evidence="5">
    <location>
        <begin position="143"/>
        <end position="163"/>
    </location>
</feature>
<dbReference type="GO" id="GO:0009100">
    <property type="term" value="P:glycoprotein metabolic process"/>
    <property type="evidence" value="ECO:0007669"/>
    <property type="project" value="UniProtKB-ARBA"/>
</dbReference>
<keyword evidence="4 6" id="KW-0472">Membrane</keyword>
<dbReference type="Pfam" id="PF04991">
    <property type="entry name" value="LicD"/>
    <property type="match status" value="1"/>
</dbReference>
<evidence type="ECO:0000313" key="8">
    <source>
        <dbReference type="EMBL" id="EGV66716.1"/>
    </source>
</evidence>
<sequence length="825" mass="96918">MAKSVFYVLRRGFLLLIIANTIYFTSYLLYYREEFSFPTSYASSSKSKHINVGYQDEEPTVNFATEIRRLFDKVEANVNNKFWLKNTELTNTKISINPRVFFSDSTDDDAWIHKNTLFYDMRVTLSVYLNLIKNRLVEKNSDQAIGEDVPRDDTEPASDASVPVSPTFNEVSVPFSWLDWIDLSFNDKELSTAVEQRRGCDWVQQHTSRRSDRNRLKCIDNQDLSPKELKALGYERHEQLPGFITHGFSIDPATVDVRIAQARSYIMTHLPNPFKLVFLNKHNGTYEVNVDQETPHQRIIKSDLVKKYLIDNNQMTLNGKPPQKIDLDPVVEFRKLKQQVKPTYILPSQDIYKVYATTHTFDPKQSKMLPIAKEAFHYGPETIDEQIQVFEVLEQKESLDYISRSYFDSLKRSKERNTKTEDVYFRQATLWIGHDKINKDKDRGYHYDWRFFVGTLTTYKGWTAEELTLRQEVILDRLARNWFRFAEEKGLVSWIMHGPLLSWYWDGMMFPFDNDLDIQMPSRDLARLGELYNQTLIIEDVEEGFGKYLVDVGTFIHNRDISKKENHIDARLIDVDTGLYIDITGLGTSSAEIPDNFEKDKELLQISKESSDDDVYNDRRKHFYKHGQLTPLKYSMLGGIPVFLPNDITNRLEFEYPEGMGKPEYHNWYYIPKISLWVPRDRLKNAFDDNDFLKLSDNSRDNGKVDDDRLKDLILDMDESQVIQLLEKDDEILCEFYKTKELTDIHEVEKKFLFSVEPQEDKKIKVSDKLLAGKDYDEYNALVAKNIRMTKPLRKSLYSYEYIDQPLHHQEFVEKEEALKSRNIS</sequence>
<evidence type="ECO:0000256" key="3">
    <source>
        <dbReference type="ARBA" id="ARBA00022989"/>
    </source>
</evidence>
<keyword evidence="3 6" id="KW-1133">Transmembrane helix</keyword>
<dbReference type="KEGG" id="cten:18249660"/>
<gene>
    <name evidence="8" type="ORF">CANTEDRAFT_132971</name>
</gene>
<evidence type="ECO:0000256" key="2">
    <source>
        <dbReference type="ARBA" id="ARBA00022692"/>
    </source>
</evidence>
<dbReference type="RefSeq" id="XP_006683974.1">
    <property type="nucleotide sequence ID" value="XM_006683911.1"/>
</dbReference>
<evidence type="ECO:0000256" key="5">
    <source>
        <dbReference type="SAM" id="MobiDB-lite"/>
    </source>
</evidence>
<name>G3AX83_CANTC</name>
<dbReference type="PANTHER" id="PTHR15407">
    <property type="entry name" value="FUKUTIN-RELATED"/>
    <property type="match status" value="1"/>
</dbReference>
<dbReference type="OrthoDB" id="444255at2759"/>
<accession>G3AX83</accession>
<feature type="transmembrane region" description="Helical" evidence="6">
    <location>
        <begin position="12"/>
        <end position="31"/>
    </location>
</feature>
<reference evidence="8 9" key="1">
    <citation type="journal article" date="2011" name="Proc. Natl. Acad. Sci. U.S.A.">
        <title>Comparative genomics of xylose-fermenting fungi for enhanced biofuel production.</title>
        <authorList>
            <person name="Wohlbach D.J."/>
            <person name="Kuo A."/>
            <person name="Sato T.K."/>
            <person name="Potts K.M."/>
            <person name="Salamov A.A."/>
            <person name="LaButti K.M."/>
            <person name="Sun H."/>
            <person name="Clum A."/>
            <person name="Pangilinan J.L."/>
            <person name="Lindquist E.A."/>
            <person name="Lucas S."/>
            <person name="Lapidus A."/>
            <person name="Jin M."/>
            <person name="Gunawan C."/>
            <person name="Balan V."/>
            <person name="Dale B.E."/>
            <person name="Jeffries T.W."/>
            <person name="Zinkel R."/>
            <person name="Barry K.W."/>
            <person name="Grigoriev I.V."/>
            <person name="Gasch A.P."/>
        </authorList>
    </citation>
    <scope>NUCLEOTIDE SEQUENCE [LARGE SCALE GENOMIC DNA]</scope>
    <source>
        <strain evidence="9">ATCC 10573 / BCRC 21748 / CBS 615 / JCM 9827 / NBRC 10315 / NRRL Y-1498 / VKM Y-70</strain>
    </source>
</reference>